<reference evidence="2 3" key="1">
    <citation type="submission" date="2024-07" db="EMBL/GenBank/DDBJ databases">
        <title>Section-level genome sequencing and comparative genomics of Aspergillus sections Usti and Cavernicolus.</title>
        <authorList>
            <consortium name="Lawrence Berkeley National Laboratory"/>
            <person name="Nybo J.L."/>
            <person name="Vesth T.C."/>
            <person name="Theobald S."/>
            <person name="Frisvad J.C."/>
            <person name="Larsen T.O."/>
            <person name="Kjaerboelling I."/>
            <person name="Rothschild-Mancinelli K."/>
            <person name="Lyhne E.K."/>
            <person name="Kogle M.E."/>
            <person name="Barry K."/>
            <person name="Clum A."/>
            <person name="Na H."/>
            <person name="Ledsgaard L."/>
            <person name="Lin J."/>
            <person name="Lipzen A."/>
            <person name="Kuo A."/>
            <person name="Riley R."/>
            <person name="Mondo S."/>
            <person name="Labutti K."/>
            <person name="Haridas S."/>
            <person name="Pangalinan J."/>
            <person name="Salamov A.A."/>
            <person name="Simmons B.A."/>
            <person name="Magnuson J.K."/>
            <person name="Chen J."/>
            <person name="Drula E."/>
            <person name="Henrissat B."/>
            <person name="Wiebenga A."/>
            <person name="Lubbers R.J."/>
            <person name="Gomes A.C."/>
            <person name="Makela M.R."/>
            <person name="Stajich J."/>
            <person name="Grigoriev I.V."/>
            <person name="Mortensen U.H."/>
            <person name="De Vries R.P."/>
            <person name="Baker S.E."/>
            <person name="Andersen M.R."/>
        </authorList>
    </citation>
    <scope>NUCLEOTIDE SEQUENCE [LARGE SCALE GENOMIC DNA]</scope>
    <source>
        <strain evidence="2 3">CBS 588.65</strain>
    </source>
</reference>
<sequence>MVEIWILGRCGEAQTSKLGAPESGAYQTDRLRTAFGLSDSVWSLDGFQRNCRDDQALLSTPTAIKTARVLPSSNYTTFSTGAPKRQSKLQHRTSDLQSDPTVPALTSGDCCFRIIDHMDAGRERRLDPTKGRSSTIHLRTASLTCTRLCFVDREMTSRERFHTRMNASGGDLACREIVPVSNGASSITVFADAHTAGFGGQCSKVQLVDRIFLDGLFRSLESQPVSLK</sequence>
<dbReference type="Proteomes" id="UP001610334">
    <property type="component" value="Unassembled WGS sequence"/>
</dbReference>
<evidence type="ECO:0000256" key="1">
    <source>
        <dbReference type="SAM" id="MobiDB-lite"/>
    </source>
</evidence>
<evidence type="ECO:0000313" key="3">
    <source>
        <dbReference type="Proteomes" id="UP001610334"/>
    </source>
</evidence>
<comment type="caution">
    <text evidence="2">The sequence shown here is derived from an EMBL/GenBank/DDBJ whole genome shotgun (WGS) entry which is preliminary data.</text>
</comment>
<feature type="region of interest" description="Disordered" evidence="1">
    <location>
        <begin position="75"/>
        <end position="101"/>
    </location>
</feature>
<protein>
    <submittedName>
        <fullName evidence="2">Uncharacterized protein</fullName>
    </submittedName>
</protein>
<gene>
    <name evidence="2" type="ORF">BJX63DRAFT_433155</name>
</gene>
<keyword evidence="3" id="KW-1185">Reference proteome</keyword>
<proteinExistence type="predicted"/>
<accession>A0ABR4H8M2</accession>
<name>A0ABR4H8M2_9EURO</name>
<organism evidence="2 3">
    <name type="scientific">Aspergillus granulosus</name>
    <dbReference type="NCBI Taxonomy" id="176169"/>
    <lineage>
        <taxon>Eukaryota</taxon>
        <taxon>Fungi</taxon>
        <taxon>Dikarya</taxon>
        <taxon>Ascomycota</taxon>
        <taxon>Pezizomycotina</taxon>
        <taxon>Eurotiomycetes</taxon>
        <taxon>Eurotiomycetidae</taxon>
        <taxon>Eurotiales</taxon>
        <taxon>Aspergillaceae</taxon>
        <taxon>Aspergillus</taxon>
        <taxon>Aspergillus subgen. Nidulantes</taxon>
    </lineage>
</organism>
<dbReference type="EMBL" id="JBFXLT010000054">
    <property type="protein sequence ID" value="KAL2811808.1"/>
    <property type="molecule type" value="Genomic_DNA"/>
</dbReference>
<evidence type="ECO:0000313" key="2">
    <source>
        <dbReference type="EMBL" id="KAL2811808.1"/>
    </source>
</evidence>